<dbReference type="PROSITE" id="PS51257">
    <property type="entry name" value="PROKAR_LIPOPROTEIN"/>
    <property type="match status" value="1"/>
</dbReference>
<dbReference type="STRING" id="1123498.VR7878_03309"/>
<proteinExistence type="predicted"/>
<organism evidence="1 2">
    <name type="scientific">Vibrio ruber (strain DSM 16370 / JCM 11486 / BCRC 17186 / CECT 7878 / LMG 23124 / VR1)</name>
    <dbReference type="NCBI Taxonomy" id="1123498"/>
    <lineage>
        <taxon>Bacteria</taxon>
        <taxon>Pseudomonadati</taxon>
        <taxon>Pseudomonadota</taxon>
        <taxon>Gammaproteobacteria</taxon>
        <taxon>Vibrionales</taxon>
        <taxon>Vibrionaceae</taxon>
        <taxon>Vibrio</taxon>
    </lineage>
</organism>
<name>A0A1R4LRK4_VIBR1</name>
<protein>
    <submittedName>
        <fullName evidence="1">Tautomerase PptA</fullName>
        <ecNumber evidence="1">5.3.2.-</ecNumber>
    </submittedName>
</protein>
<dbReference type="OrthoDB" id="9799841at2"/>
<dbReference type="RefSeq" id="WP_077337192.1">
    <property type="nucleotide sequence ID" value="NZ_FULE01000047.1"/>
</dbReference>
<dbReference type="AlphaFoldDB" id="A0A1R4LRK4"/>
<reference evidence="2" key="1">
    <citation type="submission" date="2017-02" db="EMBL/GenBank/DDBJ databases">
        <authorList>
            <person name="Rodrigo-Torres L."/>
            <person name="Arahal R.D."/>
            <person name="Lucena T."/>
        </authorList>
    </citation>
    <scope>NUCLEOTIDE SEQUENCE [LARGE SCALE GENOMIC DNA]</scope>
    <source>
        <strain evidence="2">CECT 7878</strain>
    </source>
</reference>
<dbReference type="InterPro" id="IPR014347">
    <property type="entry name" value="Tautomerase/MIF_sf"/>
</dbReference>
<sequence>MPHVLIKHFPSHLTKEDKEKIASQISSIISVGFSCPDNVVSVSMQDVEKECWHKDVYQPEIENRQDILIKRPVY</sequence>
<evidence type="ECO:0000313" key="2">
    <source>
        <dbReference type="Proteomes" id="UP000188276"/>
    </source>
</evidence>
<dbReference type="SUPFAM" id="SSF55331">
    <property type="entry name" value="Tautomerase/MIF"/>
    <property type="match status" value="1"/>
</dbReference>
<evidence type="ECO:0000313" key="1">
    <source>
        <dbReference type="EMBL" id="SJN59241.1"/>
    </source>
</evidence>
<dbReference type="EC" id="5.3.2.-" evidence="1"/>
<dbReference type="Proteomes" id="UP000188276">
    <property type="component" value="Unassembled WGS sequence"/>
</dbReference>
<accession>A0A1R4LRK4</accession>
<dbReference type="Gene3D" id="3.30.429.10">
    <property type="entry name" value="Macrophage Migration Inhibitory Factor"/>
    <property type="match status" value="1"/>
</dbReference>
<keyword evidence="1" id="KW-0413">Isomerase</keyword>
<keyword evidence="2" id="KW-1185">Reference proteome</keyword>
<dbReference type="EMBL" id="FULE01000047">
    <property type="protein sequence ID" value="SJN59241.1"/>
    <property type="molecule type" value="Genomic_DNA"/>
</dbReference>
<gene>
    <name evidence="1" type="primary">pptA</name>
    <name evidence="1" type="ORF">VR7878_03309</name>
</gene>
<dbReference type="GO" id="GO:0016853">
    <property type="term" value="F:isomerase activity"/>
    <property type="evidence" value="ECO:0007669"/>
    <property type="project" value="UniProtKB-KW"/>
</dbReference>